<comment type="subunit">
    <text evidence="6 17 18">Homodimer.</text>
</comment>
<comment type="similarity">
    <text evidence="5 17">Belongs to the isocitrate and isopropylmalate dehydrogenases family. LeuB type 1 subfamily.</text>
</comment>
<feature type="binding site" evidence="17">
    <location>
        <position position="248"/>
    </location>
    <ligand>
        <name>Mg(2+)</name>
        <dbReference type="ChEBI" id="CHEBI:18420"/>
    </ligand>
</feature>
<organism evidence="20 21">
    <name type="scientific">Prochlorococcus marinus str. GP2</name>
    <dbReference type="NCBI Taxonomy" id="59925"/>
    <lineage>
        <taxon>Bacteria</taxon>
        <taxon>Bacillati</taxon>
        <taxon>Cyanobacteriota</taxon>
        <taxon>Cyanophyceae</taxon>
        <taxon>Synechococcales</taxon>
        <taxon>Prochlorococcaceae</taxon>
        <taxon>Prochlorococcus</taxon>
    </lineage>
</organism>
<keyword evidence="15 17" id="KW-0100">Branched-chain amino acid biosynthesis</keyword>
<dbReference type="EMBL" id="JNAH01000004">
    <property type="protein sequence ID" value="KGF87785.1"/>
    <property type="molecule type" value="Genomic_DNA"/>
</dbReference>
<keyword evidence="10 17" id="KW-0479">Metal-binding</keyword>
<dbReference type="FunFam" id="3.40.718.10:FF:000028">
    <property type="entry name" value="3-isopropylmalate dehydrogenase"/>
    <property type="match status" value="1"/>
</dbReference>
<evidence type="ECO:0000256" key="8">
    <source>
        <dbReference type="ARBA" id="ARBA00022490"/>
    </source>
</evidence>
<evidence type="ECO:0000256" key="18">
    <source>
        <dbReference type="RuleBase" id="RU004445"/>
    </source>
</evidence>
<comment type="subcellular location">
    <subcellularLocation>
        <location evidence="3 17">Cytoplasm</location>
    </subcellularLocation>
</comment>
<proteinExistence type="inferred from homology"/>
<dbReference type="GO" id="GO:0051287">
    <property type="term" value="F:NAD binding"/>
    <property type="evidence" value="ECO:0007669"/>
    <property type="project" value="InterPro"/>
</dbReference>
<dbReference type="Gene3D" id="3.40.718.10">
    <property type="entry name" value="Isopropylmalate Dehydrogenase"/>
    <property type="match status" value="1"/>
</dbReference>
<feature type="domain" description="Isopropylmalate dehydrogenase-like" evidence="19">
    <location>
        <begin position="5"/>
        <end position="353"/>
    </location>
</feature>
<keyword evidence="7 17" id="KW-0432">Leucine biosynthesis</keyword>
<feature type="binding site" evidence="17">
    <location>
        <begin position="282"/>
        <end position="294"/>
    </location>
    <ligand>
        <name>NAD(+)</name>
        <dbReference type="ChEBI" id="CHEBI:57540"/>
    </ligand>
</feature>
<keyword evidence="9 17" id="KW-0028">Amino-acid biosynthesis</keyword>
<dbReference type="Pfam" id="PF00180">
    <property type="entry name" value="Iso_dh"/>
    <property type="match status" value="1"/>
</dbReference>
<dbReference type="UniPathway" id="UPA00048">
    <property type="reaction ID" value="UER00072"/>
</dbReference>
<evidence type="ECO:0000313" key="21">
    <source>
        <dbReference type="Proteomes" id="UP000030598"/>
    </source>
</evidence>
<keyword evidence="14 17" id="KW-0464">Manganese</keyword>
<dbReference type="HAMAP" id="MF_01033">
    <property type="entry name" value="LeuB_type1"/>
    <property type="match status" value="1"/>
</dbReference>
<dbReference type="STRING" id="59925.EU91_0818"/>
<evidence type="ECO:0000256" key="12">
    <source>
        <dbReference type="ARBA" id="ARBA00023002"/>
    </source>
</evidence>
<feature type="site" description="Important for catalysis" evidence="17">
    <location>
        <position position="142"/>
    </location>
</feature>
<dbReference type="GO" id="GO:0009098">
    <property type="term" value="P:L-leucine biosynthetic process"/>
    <property type="evidence" value="ECO:0007669"/>
    <property type="project" value="UniProtKB-UniRule"/>
</dbReference>
<evidence type="ECO:0000256" key="10">
    <source>
        <dbReference type="ARBA" id="ARBA00022723"/>
    </source>
</evidence>
<comment type="pathway">
    <text evidence="4 17 18">Amino-acid biosynthesis; L-leucine biosynthesis; L-leucine from 3-methyl-2-oxobutanoate: step 3/4.</text>
</comment>
<protein>
    <recommendedName>
        <fullName evidence="17">3-isopropylmalate dehydrogenase</fullName>
        <ecNumber evidence="17">1.1.1.85</ecNumber>
    </recommendedName>
    <alternativeName>
        <fullName evidence="17">3-IPM-DH</fullName>
    </alternativeName>
    <alternativeName>
        <fullName evidence="17">Beta-IPM dehydrogenase</fullName>
        <shortName evidence="17">IMDH</shortName>
    </alternativeName>
</protein>
<dbReference type="GO" id="GO:0000287">
    <property type="term" value="F:magnesium ion binding"/>
    <property type="evidence" value="ECO:0007669"/>
    <property type="project" value="InterPro"/>
</dbReference>
<evidence type="ECO:0000256" key="11">
    <source>
        <dbReference type="ARBA" id="ARBA00022842"/>
    </source>
</evidence>
<comment type="cofactor">
    <cofactor evidence="2">
        <name>Mn(2+)</name>
        <dbReference type="ChEBI" id="CHEBI:29035"/>
    </cofactor>
</comment>
<evidence type="ECO:0000256" key="7">
    <source>
        <dbReference type="ARBA" id="ARBA00022430"/>
    </source>
</evidence>
<dbReference type="AlphaFoldDB" id="A0A0A1ZED8"/>
<keyword evidence="12 17" id="KW-0560">Oxidoreductase</keyword>
<evidence type="ECO:0000256" key="2">
    <source>
        <dbReference type="ARBA" id="ARBA00001936"/>
    </source>
</evidence>
<evidence type="ECO:0000256" key="15">
    <source>
        <dbReference type="ARBA" id="ARBA00023304"/>
    </source>
</evidence>
<dbReference type="NCBIfam" id="TIGR00169">
    <property type="entry name" value="leuB"/>
    <property type="match status" value="1"/>
</dbReference>
<feature type="binding site" evidence="17">
    <location>
        <position position="135"/>
    </location>
    <ligand>
        <name>substrate</name>
    </ligand>
</feature>
<keyword evidence="13 17" id="KW-0520">NAD</keyword>
<dbReference type="InterPro" id="IPR019818">
    <property type="entry name" value="IsoCit/isopropylmalate_DH_CS"/>
</dbReference>
<comment type="caution">
    <text evidence="20">The sequence shown here is derived from an EMBL/GenBank/DDBJ whole genome shotgun (WGS) entry which is preliminary data.</text>
</comment>
<dbReference type="PANTHER" id="PTHR42979">
    <property type="entry name" value="3-ISOPROPYLMALATE DEHYDROGENASE"/>
    <property type="match status" value="1"/>
</dbReference>
<comment type="function">
    <text evidence="16 17 18">Catalyzes the oxidation of 3-carboxy-2-hydroxy-4-methylpentanoate (3-isopropylmalate) to 3-carboxy-4-methyl-2-oxopentanoate. The product decarboxylates to 4-methyl-2 oxopentanoate.</text>
</comment>
<evidence type="ECO:0000256" key="4">
    <source>
        <dbReference type="ARBA" id="ARBA00004762"/>
    </source>
</evidence>
<evidence type="ECO:0000256" key="9">
    <source>
        <dbReference type="ARBA" id="ARBA00022605"/>
    </source>
</evidence>
<evidence type="ECO:0000256" key="14">
    <source>
        <dbReference type="ARBA" id="ARBA00023211"/>
    </source>
</evidence>
<dbReference type="OrthoDB" id="9806254at2"/>
<evidence type="ECO:0000256" key="1">
    <source>
        <dbReference type="ARBA" id="ARBA00000624"/>
    </source>
</evidence>
<feature type="binding site" evidence="17">
    <location>
        <position position="252"/>
    </location>
    <ligand>
        <name>Mg(2+)</name>
        <dbReference type="ChEBI" id="CHEBI:18420"/>
    </ligand>
</feature>
<feature type="binding site" evidence="17">
    <location>
        <position position="224"/>
    </location>
    <ligand>
        <name>substrate</name>
    </ligand>
</feature>
<accession>A0A0A1ZED8</accession>
<dbReference type="InterPro" id="IPR004429">
    <property type="entry name" value="Isopropylmalate_DH"/>
</dbReference>
<feature type="binding site" evidence="17">
    <location>
        <position position="107"/>
    </location>
    <ligand>
        <name>substrate</name>
    </ligand>
</feature>
<keyword evidence="11 17" id="KW-0460">Magnesium</keyword>
<dbReference type="PANTHER" id="PTHR42979:SF1">
    <property type="entry name" value="3-ISOPROPYLMALATE DEHYDROGENASE"/>
    <property type="match status" value="1"/>
</dbReference>
<feature type="binding site" evidence="17">
    <location>
        <position position="224"/>
    </location>
    <ligand>
        <name>Mg(2+)</name>
        <dbReference type="ChEBI" id="CHEBI:18420"/>
    </ligand>
</feature>
<comment type="cofactor">
    <cofactor evidence="17 18">
        <name>Mg(2+)</name>
        <dbReference type="ChEBI" id="CHEBI:18420"/>
    </cofactor>
    <cofactor evidence="17 18">
        <name>Mn(2+)</name>
        <dbReference type="ChEBI" id="CHEBI:29035"/>
    </cofactor>
    <text evidence="17 18">Binds 1 Mg(2+) or Mn(2+) ion per subunit.</text>
</comment>
<evidence type="ECO:0000256" key="13">
    <source>
        <dbReference type="ARBA" id="ARBA00023027"/>
    </source>
</evidence>
<dbReference type="GO" id="GO:0005829">
    <property type="term" value="C:cytosol"/>
    <property type="evidence" value="ECO:0007669"/>
    <property type="project" value="TreeGrafter"/>
</dbReference>
<dbReference type="PROSITE" id="PS00470">
    <property type="entry name" value="IDH_IMDH"/>
    <property type="match status" value="1"/>
</dbReference>
<feature type="binding site" evidence="17">
    <location>
        <position position="97"/>
    </location>
    <ligand>
        <name>substrate</name>
    </ligand>
</feature>
<gene>
    <name evidence="17" type="primary">leuB</name>
    <name evidence="20" type="ORF">EU91_0818</name>
</gene>
<name>A0A0A1ZED8_PROMR</name>
<dbReference type="SMART" id="SM01329">
    <property type="entry name" value="Iso_dh"/>
    <property type="match status" value="1"/>
</dbReference>
<reference evidence="21" key="1">
    <citation type="journal article" date="2014" name="Sci. Data">
        <title>Genomes of diverse isolates of the marine cyanobacterium Prochlorococcus.</title>
        <authorList>
            <person name="Biller S."/>
            <person name="Berube P."/>
            <person name="Thompson J."/>
            <person name="Kelly L."/>
            <person name="Roggensack S."/>
            <person name="Awad L."/>
            <person name="Roache-Johnson K."/>
            <person name="Ding H."/>
            <person name="Giovannoni S.J."/>
            <person name="Moore L.R."/>
            <person name="Chisholm S.W."/>
        </authorList>
    </citation>
    <scope>NUCLEOTIDE SEQUENCE [LARGE SCALE GENOMIC DNA]</scope>
    <source>
        <strain evidence="21">GP2</strain>
    </source>
</reference>
<dbReference type="InterPro" id="IPR024084">
    <property type="entry name" value="IsoPropMal-DH-like_dom"/>
</dbReference>
<dbReference type="SUPFAM" id="SSF53659">
    <property type="entry name" value="Isocitrate/Isopropylmalate dehydrogenase-like"/>
    <property type="match status" value="1"/>
</dbReference>
<dbReference type="eggNOG" id="COG0473">
    <property type="taxonomic scope" value="Bacteria"/>
</dbReference>
<comment type="caution">
    <text evidence="17">Lacks conserved residue(s) required for the propagation of feature annotation.</text>
</comment>
<dbReference type="GO" id="GO:0003862">
    <property type="term" value="F:3-isopropylmalate dehydrogenase activity"/>
    <property type="evidence" value="ECO:0007669"/>
    <property type="project" value="UniProtKB-UniRule"/>
</dbReference>
<dbReference type="Proteomes" id="UP000030598">
    <property type="component" value="Unassembled WGS sequence"/>
</dbReference>
<evidence type="ECO:0000313" key="20">
    <source>
        <dbReference type="EMBL" id="KGF87785.1"/>
    </source>
</evidence>
<evidence type="ECO:0000256" key="3">
    <source>
        <dbReference type="ARBA" id="ARBA00004496"/>
    </source>
</evidence>
<dbReference type="EC" id="1.1.1.85" evidence="17"/>
<keyword evidence="8 17" id="KW-0963">Cytoplasm</keyword>
<evidence type="ECO:0000259" key="19">
    <source>
        <dbReference type="SMART" id="SM01329"/>
    </source>
</evidence>
<evidence type="ECO:0000256" key="17">
    <source>
        <dbReference type="HAMAP-Rule" id="MF_01033"/>
    </source>
</evidence>
<evidence type="ECO:0000256" key="6">
    <source>
        <dbReference type="ARBA" id="ARBA00011738"/>
    </source>
</evidence>
<comment type="catalytic activity">
    <reaction evidence="1 17 18">
        <text>(2R,3S)-3-isopropylmalate + NAD(+) = 4-methyl-2-oxopentanoate + CO2 + NADH</text>
        <dbReference type="Rhea" id="RHEA:32271"/>
        <dbReference type="ChEBI" id="CHEBI:16526"/>
        <dbReference type="ChEBI" id="CHEBI:17865"/>
        <dbReference type="ChEBI" id="CHEBI:35121"/>
        <dbReference type="ChEBI" id="CHEBI:57540"/>
        <dbReference type="ChEBI" id="CHEBI:57945"/>
        <dbReference type="EC" id="1.1.1.85"/>
    </reaction>
</comment>
<feature type="site" description="Important for catalysis" evidence="17">
    <location>
        <position position="192"/>
    </location>
</feature>
<evidence type="ECO:0000256" key="5">
    <source>
        <dbReference type="ARBA" id="ARBA00008319"/>
    </source>
</evidence>
<sequence length="357" mass="39012">MKKYKIVLLSGDGIGPEISEVSKKVLKKLSKNHNFDIEIIEKLFGGIAYEKYGTPAPDETLDQCKKSDAVLLACVGDIKYDSLARELRPESGLLKLRSALNLFANIRPVKIRKSLLDASTLKKEIVENVDLIVVRELIGGIYFGKPRGHITNIKIPKAFNTMIYDSAEIERITEIAIKIANQRNKKICSVDKSNVLEVSQLWRDTVLNITSKDKNISLSNMYVDNAAMQLVRDPCQFDVILTSNLFGDILSDLAAMLTGSIGMLPSASLNNNGPGVFEPVHGSAPDIAGKNIANPIAMLLSASMMLKIGLNEEEAAENLETAIDKVLSKGFRTADLADGSSEVLSCSEIGDKIMDEI</sequence>
<evidence type="ECO:0000256" key="16">
    <source>
        <dbReference type="ARBA" id="ARBA00023577"/>
    </source>
</evidence>
<dbReference type="RefSeq" id="WP_032524325.1">
    <property type="nucleotide sequence ID" value="NZ_CP138934.1"/>
</dbReference>